<dbReference type="SUPFAM" id="SSF103473">
    <property type="entry name" value="MFS general substrate transporter"/>
    <property type="match status" value="1"/>
</dbReference>
<feature type="domain" description="Major facilitator superfamily (MFS) profile" evidence="7">
    <location>
        <begin position="270"/>
        <end position="465"/>
    </location>
</feature>
<dbReference type="Pfam" id="PF11700">
    <property type="entry name" value="ATG22"/>
    <property type="match status" value="1"/>
</dbReference>
<dbReference type="PROSITE" id="PS50850">
    <property type="entry name" value="MFS"/>
    <property type="match status" value="1"/>
</dbReference>
<feature type="transmembrane region" description="Helical" evidence="6">
    <location>
        <begin position="427"/>
        <end position="448"/>
    </location>
</feature>
<reference evidence="8" key="1">
    <citation type="submission" date="2021-01" db="EMBL/GenBank/DDBJ databases">
        <title>Whole genome shotgun sequence of Rhizocola hellebori NBRC 109834.</title>
        <authorList>
            <person name="Komaki H."/>
            <person name="Tamura T."/>
        </authorList>
    </citation>
    <scope>NUCLEOTIDE SEQUENCE</scope>
    <source>
        <strain evidence="8">NBRC 109834</strain>
    </source>
</reference>
<evidence type="ECO:0000313" key="8">
    <source>
        <dbReference type="EMBL" id="GIH04109.1"/>
    </source>
</evidence>
<feature type="transmembrane region" description="Helical" evidence="6">
    <location>
        <begin position="184"/>
        <end position="205"/>
    </location>
</feature>
<dbReference type="InterPro" id="IPR024671">
    <property type="entry name" value="Atg22-like"/>
</dbReference>
<name>A0A8J3Q599_9ACTN</name>
<dbReference type="PANTHER" id="PTHR23519">
    <property type="entry name" value="AUTOPHAGY-RELATED PROTEIN 22"/>
    <property type="match status" value="1"/>
</dbReference>
<evidence type="ECO:0000259" key="7">
    <source>
        <dbReference type="PROSITE" id="PS50850"/>
    </source>
</evidence>
<dbReference type="Proteomes" id="UP000612899">
    <property type="component" value="Unassembled WGS sequence"/>
</dbReference>
<evidence type="ECO:0000256" key="5">
    <source>
        <dbReference type="ARBA" id="ARBA00023136"/>
    </source>
</evidence>
<keyword evidence="3 6" id="KW-0812">Transmembrane</keyword>
<sequence length="465" mass="50100">MTALAETSEQGPPDYGQSTKRERTGWYFYDWANSAFSATVVAVFLGPYLTAMAKDASGCVNDEATKVDECLSAPINVLGMDLKAGSFYTTVLALAVILNVLTLPIVGAIADRTPHKRRMLGVFAYIGAGATAGMFFVKDGNFMLGGVLTVIATIAFASSVVVYQSFLPQLCKEEDRDRVSSFGWAWGYLGGGLLLVLNLAALTLLEDTYGTGFMARASMASAGIWWGLFTLFPLKWLRDRPPLEGVARGNVLTDGFKQLGHTVKGMRAYPLTLFFLGAYLVYNDGIQTVINVSSIYGTEELGMTTNTLIITILIIQFLAFGGALGMGWLAGRIGAKKTVLISLVIWCAIIFAAYSLPHGEAVPFMALGATIGLVLGGSQALSRSLFSQLIPKGKEGEYFGFYEISDKGTSWMGPLAFTLVFEATRNYRLGVGVVLFFFVLGFLLLLLVPMRRAIIAAGNNPPAKL</sequence>
<comment type="caution">
    <text evidence="8">The sequence shown here is derived from an EMBL/GenBank/DDBJ whole genome shotgun (WGS) entry which is preliminary data.</text>
</comment>
<feature type="transmembrane region" description="Helical" evidence="6">
    <location>
        <begin position="119"/>
        <end position="137"/>
    </location>
</feature>
<organism evidence="8 9">
    <name type="scientific">Rhizocola hellebori</name>
    <dbReference type="NCBI Taxonomy" id="1392758"/>
    <lineage>
        <taxon>Bacteria</taxon>
        <taxon>Bacillati</taxon>
        <taxon>Actinomycetota</taxon>
        <taxon>Actinomycetes</taxon>
        <taxon>Micromonosporales</taxon>
        <taxon>Micromonosporaceae</taxon>
        <taxon>Rhizocola</taxon>
    </lineage>
</organism>
<feature type="transmembrane region" description="Helical" evidence="6">
    <location>
        <begin position="308"/>
        <end position="331"/>
    </location>
</feature>
<dbReference type="GO" id="GO:0022857">
    <property type="term" value="F:transmembrane transporter activity"/>
    <property type="evidence" value="ECO:0007669"/>
    <property type="project" value="InterPro"/>
</dbReference>
<dbReference type="GO" id="GO:0005886">
    <property type="term" value="C:plasma membrane"/>
    <property type="evidence" value="ECO:0007669"/>
    <property type="project" value="UniProtKB-SubCell"/>
</dbReference>
<evidence type="ECO:0000256" key="2">
    <source>
        <dbReference type="ARBA" id="ARBA00022448"/>
    </source>
</evidence>
<feature type="transmembrane region" description="Helical" evidence="6">
    <location>
        <begin position="273"/>
        <end position="296"/>
    </location>
</feature>
<gene>
    <name evidence="8" type="ORF">Rhe02_21760</name>
</gene>
<keyword evidence="4 6" id="KW-1133">Transmembrane helix</keyword>
<dbReference type="InterPro" id="IPR050495">
    <property type="entry name" value="ATG22/LtaA_families"/>
</dbReference>
<feature type="transmembrane region" description="Helical" evidence="6">
    <location>
        <begin position="217"/>
        <end position="234"/>
    </location>
</feature>
<feature type="transmembrane region" description="Helical" evidence="6">
    <location>
        <begin position="87"/>
        <end position="107"/>
    </location>
</feature>
<dbReference type="InterPro" id="IPR020846">
    <property type="entry name" value="MFS_dom"/>
</dbReference>
<keyword evidence="5 6" id="KW-0472">Membrane</keyword>
<comment type="subcellular location">
    <subcellularLocation>
        <location evidence="1">Cell membrane</location>
        <topology evidence="1">Multi-pass membrane protein</topology>
    </subcellularLocation>
</comment>
<proteinExistence type="predicted"/>
<keyword evidence="2" id="KW-0813">Transport</keyword>
<feature type="transmembrane region" description="Helical" evidence="6">
    <location>
        <begin position="143"/>
        <end position="163"/>
    </location>
</feature>
<dbReference type="RefSeq" id="WP_203908008.1">
    <property type="nucleotide sequence ID" value="NZ_BONY01000011.1"/>
</dbReference>
<keyword evidence="9" id="KW-1185">Reference proteome</keyword>
<dbReference type="EMBL" id="BONY01000011">
    <property type="protein sequence ID" value="GIH04109.1"/>
    <property type="molecule type" value="Genomic_DNA"/>
</dbReference>
<accession>A0A8J3Q599</accession>
<dbReference type="InterPro" id="IPR036259">
    <property type="entry name" value="MFS_trans_sf"/>
</dbReference>
<evidence type="ECO:0000256" key="6">
    <source>
        <dbReference type="SAM" id="Phobius"/>
    </source>
</evidence>
<feature type="transmembrane region" description="Helical" evidence="6">
    <location>
        <begin position="26"/>
        <end position="45"/>
    </location>
</feature>
<dbReference type="PANTHER" id="PTHR23519:SF1">
    <property type="entry name" value="AUTOPHAGY-RELATED PROTEIN 22"/>
    <property type="match status" value="1"/>
</dbReference>
<feature type="transmembrane region" description="Helical" evidence="6">
    <location>
        <begin position="338"/>
        <end position="356"/>
    </location>
</feature>
<evidence type="ECO:0000256" key="1">
    <source>
        <dbReference type="ARBA" id="ARBA00004651"/>
    </source>
</evidence>
<evidence type="ECO:0000256" key="4">
    <source>
        <dbReference type="ARBA" id="ARBA00022989"/>
    </source>
</evidence>
<evidence type="ECO:0000256" key="3">
    <source>
        <dbReference type="ARBA" id="ARBA00022692"/>
    </source>
</evidence>
<protein>
    <submittedName>
        <fullName evidence="8">MFS transporter</fullName>
    </submittedName>
</protein>
<dbReference type="Gene3D" id="1.20.1250.20">
    <property type="entry name" value="MFS general substrate transporter like domains"/>
    <property type="match status" value="2"/>
</dbReference>
<dbReference type="AlphaFoldDB" id="A0A8J3Q599"/>
<evidence type="ECO:0000313" key="9">
    <source>
        <dbReference type="Proteomes" id="UP000612899"/>
    </source>
</evidence>